<dbReference type="SUPFAM" id="SSF53254">
    <property type="entry name" value="Phosphoglycerate mutase-like"/>
    <property type="match status" value="1"/>
</dbReference>
<dbReference type="Proteomes" id="UP000634455">
    <property type="component" value="Unassembled WGS sequence"/>
</dbReference>
<reference evidence="2" key="1">
    <citation type="journal article" date="2019" name="Int. J. Syst. Evol. Microbiol.">
        <title>The Global Catalogue of Microorganisms (GCM) 10K type strain sequencing project: providing services to taxonomists for standard genome sequencing and annotation.</title>
        <authorList>
            <consortium name="The Broad Institute Genomics Platform"/>
            <consortium name="The Broad Institute Genome Sequencing Center for Infectious Disease"/>
            <person name="Wu L."/>
            <person name="Ma J."/>
        </authorList>
    </citation>
    <scope>NUCLEOTIDE SEQUENCE [LARGE SCALE GENOMIC DNA]</scope>
    <source>
        <strain evidence="2">KCTC 32465</strain>
    </source>
</reference>
<accession>A0ABQ3CY36</accession>
<organism evidence="1 2">
    <name type="scientific">Paramylibacter ulvae</name>
    <dbReference type="NCBI Taxonomy" id="1651968"/>
    <lineage>
        <taxon>Bacteria</taxon>
        <taxon>Pseudomonadati</taxon>
        <taxon>Pseudomonadota</taxon>
        <taxon>Alphaproteobacteria</taxon>
        <taxon>Rhodobacterales</taxon>
        <taxon>Paracoccaceae</taxon>
        <taxon>Paramylibacter</taxon>
    </lineage>
</organism>
<dbReference type="InterPro" id="IPR050275">
    <property type="entry name" value="PGM_Phosphatase"/>
</dbReference>
<dbReference type="SMART" id="SM00855">
    <property type="entry name" value="PGAM"/>
    <property type="match status" value="1"/>
</dbReference>
<dbReference type="EMBL" id="BMZF01000002">
    <property type="protein sequence ID" value="GHA49414.1"/>
    <property type="molecule type" value="Genomic_DNA"/>
</dbReference>
<keyword evidence="2" id="KW-1185">Reference proteome</keyword>
<gene>
    <name evidence="1" type="ORF">GCM10008927_13280</name>
</gene>
<dbReference type="RefSeq" id="WP_189639802.1">
    <property type="nucleotide sequence ID" value="NZ_BMZF01000002.1"/>
</dbReference>
<dbReference type="InterPro" id="IPR013078">
    <property type="entry name" value="His_Pase_superF_clade-1"/>
</dbReference>
<comment type="caution">
    <text evidence="1">The sequence shown here is derived from an EMBL/GenBank/DDBJ whole genome shotgun (WGS) entry which is preliminary data.</text>
</comment>
<dbReference type="InterPro" id="IPR029033">
    <property type="entry name" value="His_PPase_superfam"/>
</dbReference>
<protein>
    <recommendedName>
        <fullName evidence="3">Phosphoglycerate mutase</fullName>
    </recommendedName>
</protein>
<sequence>MKNIYFIRHFKTPWNIEGRLQGRRDISICETRDANETQVLQNNINALDGIGFDAVYCSPLIRTSQTAIAHGLKNPTVLPNMIELDFGALEGMPKSTMRKSHGDDWDNAPQNLPLGESFDDFVMRVKDVHQTILSNSESTVLLFGHGAWSRCFKCIVDGTDPTQMNSFEIPNGQLVQFSAR</sequence>
<dbReference type="PANTHER" id="PTHR48100">
    <property type="entry name" value="BROAD-SPECIFICITY PHOSPHATASE YOR283W-RELATED"/>
    <property type="match status" value="1"/>
</dbReference>
<evidence type="ECO:0000313" key="2">
    <source>
        <dbReference type="Proteomes" id="UP000634455"/>
    </source>
</evidence>
<name>A0ABQ3CY36_9RHOB</name>
<evidence type="ECO:0008006" key="3">
    <source>
        <dbReference type="Google" id="ProtNLM"/>
    </source>
</evidence>
<dbReference type="Gene3D" id="3.40.50.1240">
    <property type="entry name" value="Phosphoglycerate mutase-like"/>
    <property type="match status" value="1"/>
</dbReference>
<proteinExistence type="predicted"/>
<evidence type="ECO:0000313" key="1">
    <source>
        <dbReference type="EMBL" id="GHA49414.1"/>
    </source>
</evidence>
<dbReference type="PIRSF" id="PIRSF000709">
    <property type="entry name" value="6PFK_2-Ptase"/>
    <property type="match status" value="1"/>
</dbReference>
<dbReference type="Pfam" id="PF00300">
    <property type="entry name" value="His_Phos_1"/>
    <property type="match status" value="1"/>
</dbReference>
<dbReference type="CDD" id="cd07067">
    <property type="entry name" value="HP_PGM_like"/>
    <property type="match status" value="1"/>
</dbReference>